<dbReference type="Pfam" id="PF16074">
    <property type="entry name" value="PilW"/>
    <property type="match status" value="1"/>
</dbReference>
<proteinExistence type="predicted"/>
<dbReference type="KEGG" id="sdf:ACG33_09195"/>
<gene>
    <name evidence="2" type="ORF">ACG33_09195</name>
</gene>
<sequence length="345" mass="37998">MQQIRRPRYQRELGFGLIEIMIGMLLGLLIMGGVLSMFTSSRKTYESTDQLSRVQENGRYALNQIVHDLRSAGYIGCARGVVNASTTLNEAHILWNMAVPVQGFDWMSTGNWAPALGTDIDAVTPNRLNESDILVVRAPRRGALPVRLTSSMATATDDLAVTTVSPAPLSAGDVAMIADCEGRAFFQVASYDSGLITREAGGTWLNSTVDLSYPFRENAEIIPFDTTIYFIADSNFGTGPALWRRVSSTSAAEELAEGVQRIEVRFGEDTNGDRRVDRYSIANDVSSWEDVISVNIALLVRSTNEYGTDVDARTYDMLGTPVGPFNDRRMRELFVTTVTLRNKAL</sequence>
<dbReference type="GO" id="GO:0043683">
    <property type="term" value="P:type IV pilus assembly"/>
    <property type="evidence" value="ECO:0007669"/>
    <property type="project" value="InterPro"/>
</dbReference>
<keyword evidence="1" id="KW-0812">Transmembrane</keyword>
<reference evidence="2 3" key="1">
    <citation type="submission" date="2015-06" db="EMBL/GenBank/DDBJ databases">
        <title>A Comprehensive Approach to Explore the Metabolic and Phylogenetic Diversity of Bacterial Steroid Degradation in the Environment: Testosterone as an Example.</title>
        <authorList>
            <person name="Yang F.-C."/>
            <person name="Chen Y.-L."/>
            <person name="Yu C.-P."/>
            <person name="Tang S.-L."/>
            <person name="Wang P.-H."/>
            <person name="Ismail W."/>
            <person name="Wang C.-H."/>
            <person name="Yang C.-Y."/>
            <person name="Chiang Y.-R."/>
        </authorList>
    </citation>
    <scope>NUCLEOTIDE SEQUENCE [LARGE SCALE GENOMIC DNA]</scope>
    <source>
        <strain evidence="2 3">DSM 18526</strain>
    </source>
</reference>
<evidence type="ECO:0000313" key="2">
    <source>
        <dbReference type="EMBL" id="AMN47266.1"/>
    </source>
</evidence>
<dbReference type="STRING" id="465721.ACG33_09195"/>
<name>A0A127FA19_STEDE</name>
<feature type="transmembrane region" description="Helical" evidence="1">
    <location>
        <begin position="12"/>
        <end position="38"/>
    </location>
</feature>
<accession>A0A127FA19</accession>
<keyword evidence="3" id="KW-1185">Reference proteome</keyword>
<dbReference type="Proteomes" id="UP000070250">
    <property type="component" value="Chromosome"/>
</dbReference>
<protein>
    <submittedName>
        <fullName evidence="2">Type IV pilus assembly protein PilW</fullName>
    </submittedName>
</protein>
<keyword evidence="1" id="KW-0472">Membrane</keyword>
<evidence type="ECO:0000256" key="1">
    <source>
        <dbReference type="SAM" id="Phobius"/>
    </source>
</evidence>
<keyword evidence="1" id="KW-1133">Transmembrane helix</keyword>
<organism evidence="2 3">
    <name type="scientific">Steroidobacter denitrificans</name>
    <dbReference type="NCBI Taxonomy" id="465721"/>
    <lineage>
        <taxon>Bacteria</taxon>
        <taxon>Pseudomonadati</taxon>
        <taxon>Pseudomonadota</taxon>
        <taxon>Gammaproteobacteria</taxon>
        <taxon>Steroidobacterales</taxon>
        <taxon>Steroidobacteraceae</taxon>
        <taxon>Steroidobacter</taxon>
    </lineage>
</organism>
<dbReference type="AlphaFoldDB" id="A0A127FA19"/>
<dbReference type="RefSeq" id="WP_066920587.1">
    <property type="nucleotide sequence ID" value="NZ_CP011971.1"/>
</dbReference>
<dbReference type="InterPro" id="IPR032092">
    <property type="entry name" value="PilW"/>
</dbReference>
<dbReference type="EMBL" id="CP011971">
    <property type="protein sequence ID" value="AMN47266.1"/>
    <property type="molecule type" value="Genomic_DNA"/>
</dbReference>
<evidence type="ECO:0000313" key="3">
    <source>
        <dbReference type="Proteomes" id="UP000070250"/>
    </source>
</evidence>